<proteinExistence type="predicted"/>
<evidence type="ECO:0000313" key="2">
    <source>
        <dbReference type="EMBL" id="KAK3392105.1"/>
    </source>
</evidence>
<dbReference type="AlphaFoldDB" id="A0AAE0P2N1"/>
<name>A0AAE0P2N1_SORBR</name>
<reference evidence="2" key="1">
    <citation type="journal article" date="2023" name="Mol. Phylogenet. Evol.">
        <title>Genome-scale phylogeny and comparative genomics of the fungal order Sordariales.</title>
        <authorList>
            <person name="Hensen N."/>
            <person name="Bonometti L."/>
            <person name="Westerberg I."/>
            <person name="Brannstrom I.O."/>
            <person name="Guillou S."/>
            <person name="Cros-Aarteil S."/>
            <person name="Calhoun S."/>
            <person name="Haridas S."/>
            <person name="Kuo A."/>
            <person name="Mondo S."/>
            <person name="Pangilinan J."/>
            <person name="Riley R."/>
            <person name="LaButti K."/>
            <person name="Andreopoulos B."/>
            <person name="Lipzen A."/>
            <person name="Chen C."/>
            <person name="Yan M."/>
            <person name="Daum C."/>
            <person name="Ng V."/>
            <person name="Clum A."/>
            <person name="Steindorff A."/>
            <person name="Ohm R.A."/>
            <person name="Martin F."/>
            <person name="Silar P."/>
            <person name="Natvig D.O."/>
            <person name="Lalanne C."/>
            <person name="Gautier V."/>
            <person name="Ament-Velasquez S.L."/>
            <person name="Kruys A."/>
            <person name="Hutchinson M.I."/>
            <person name="Powell A.J."/>
            <person name="Barry K."/>
            <person name="Miller A.N."/>
            <person name="Grigoriev I.V."/>
            <person name="Debuchy R."/>
            <person name="Gladieux P."/>
            <person name="Hiltunen Thoren M."/>
            <person name="Johannesson H."/>
        </authorList>
    </citation>
    <scope>NUCLEOTIDE SEQUENCE</scope>
    <source>
        <strain evidence="2">FGSC 1904</strain>
    </source>
</reference>
<sequence length="98" mass="9769">MRFTTALISSLAGLAMASPAARSDQSANALQQRGVLAELCIAACLASSCAIAPPVCAACLVTCLGTANDGGEVTLDPVTLEKAVEAEVEGYEAQVVGA</sequence>
<dbReference type="EMBL" id="JAUTDP010000012">
    <property type="protein sequence ID" value="KAK3392105.1"/>
    <property type="molecule type" value="Genomic_DNA"/>
</dbReference>
<organism evidence="2 3">
    <name type="scientific">Sordaria brevicollis</name>
    <dbReference type="NCBI Taxonomy" id="83679"/>
    <lineage>
        <taxon>Eukaryota</taxon>
        <taxon>Fungi</taxon>
        <taxon>Dikarya</taxon>
        <taxon>Ascomycota</taxon>
        <taxon>Pezizomycotina</taxon>
        <taxon>Sordariomycetes</taxon>
        <taxon>Sordariomycetidae</taxon>
        <taxon>Sordariales</taxon>
        <taxon>Sordariaceae</taxon>
        <taxon>Sordaria</taxon>
    </lineage>
</organism>
<keyword evidence="1" id="KW-0732">Signal</keyword>
<comment type="caution">
    <text evidence="2">The sequence shown here is derived from an EMBL/GenBank/DDBJ whole genome shotgun (WGS) entry which is preliminary data.</text>
</comment>
<feature type="chain" id="PRO_5042027392" evidence="1">
    <location>
        <begin position="18"/>
        <end position="98"/>
    </location>
</feature>
<accession>A0AAE0P2N1</accession>
<gene>
    <name evidence="2" type="ORF">B0T20DRAFT_423146</name>
</gene>
<evidence type="ECO:0000256" key="1">
    <source>
        <dbReference type="SAM" id="SignalP"/>
    </source>
</evidence>
<feature type="signal peptide" evidence="1">
    <location>
        <begin position="1"/>
        <end position="17"/>
    </location>
</feature>
<protein>
    <submittedName>
        <fullName evidence="2">Uncharacterized protein</fullName>
    </submittedName>
</protein>
<reference evidence="2" key="2">
    <citation type="submission" date="2023-07" db="EMBL/GenBank/DDBJ databases">
        <authorList>
            <consortium name="Lawrence Berkeley National Laboratory"/>
            <person name="Haridas S."/>
            <person name="Hensen N."/>
            <person name="Bonometti L."/>
            <person name="Westerberg I."/>
            <person name="Brannstrom I.O."/>
            <person name="Guillou S."/>
            <person name="Cros-Aarteil S."/>
            <person name="Calhoun S."/>
            <person name="Kuo A."/>
            <person name="Mondo S."/>
            <person name="Pangilinan J."/>
            <person name="Riley R."/>
            <person name="LaButti K."/>
            <person name="Andreopoulos B."/>
            <person name="Lipzen A."/>
            <person name="Chen C."/>
            <person name="Yanf M."/>
            <person name="Daum C."/>
            <person name="Ng V."/>
            <person name="Clum A."/>
            <person name="Steindorff A."/>
            <person name="Ohm R."/>
            <person name="Martin F."/>
            <person name="Silar P."/>
            <person name="Natvig D."/>
            <person name="Lalanne C."/>
            <person name="Gautier V."/>
            <person name="Ament-velasquez S.L."/>
            <person name="Kruys A."/>
            <person name="Hutchinson M.I."/>
            <person name="Powell A.J."/>
            <person name="Barry K."/>
            <person name="Miller A.N."/>
            <person name="Grigoriev I.V."/>
            <person name="Debuchy R."/>
            <person name="Gladieux P."/>
            <person name="Thoren M.H."/>
            <person name="Johannesson H."/>
        </authorList>
    </citation>
    <scope>NUCLEOTIDE SEQUENCE</scope>
    <source>
        <strain evidence="2">FGSC 1904</strain>
    </source>
</reference>
<dbReference type="Proteomes" id="UP001281003">
    <property type="component" value="Unassembled WGS sequence"/>
</dbReference>
<keyword evidence="3" id="KW-1185">Reference proteome</keyword>
<evidence type="ECO:0000313" key="3">
    <source>
        <dbReference type="Proteomes" id="UP001281003"/>
    </source>
</evidence>